<dbReference type="EMBL" id="LT634361">
    <property type="protein sequence ID" value="SFZ85204.1"/>
    <property type="molecule type" value="Genomic_DNA"/>
</dbReference>
<dbReference type="InterPro" id="IPR000182">
    <property type="entry name" value="GNAT_dom"/>
</dbReference>
<sequence length="177" mass="20360">MVQFNVSSSIEELEEILTLQKENLPFNLSEVERQEQGFVTVEHNLAILKEMHLIHPHIIAKDKGKVIGYALSMSSKFKDDIAILKPMFTEINNSSKANERFIVMGQICIHKEYRGKGVFKGLYTKMKKEFCNDYTAIITEIDLLNTRSINAHKAIGFKNLSTYTANNQNWQVVFMEL</sequence>
<dbReference type="GeneID" id="47724545"/>
<proteinExistence type="predicted"/>
<dbReference type="AlphaFoldDB" id="A0A2H1EDH7"/>
<dbReference type="InterPro" id="IPR016181">
    <property type="entry name" value="Acyl_CoA_acyltransferase"/>
</dbReference>
<dbReference type="CDD" id="cd04301">
    <property type="entry name" value="NAT_SF"/>
    <property type="match status" value="1"/>
</dbReference>
<keyword evidence="3" id="KW-1185">Reference proteome</keyword>
<dbReference type="OrthoDB" id="5109343at2"/>
<dbReference type="STRING" id="1349785.GCA_000509405_01645"/>
<dbReference type="Gene3D" id="3.40.630.30">
    <property type="match status" value="1"/>
</dbReference>
<dbReference type="SUPFAM" id="SSF55729">
    <property type="entry name" value="Acyl-CoA N-acyltransferases (Nat)"/>
    <property type="match status" value="1"/>
</dbReference>
<dbReference type="PROSITE" id="PS51186">
    <property type="entry name" value="GNAT"/>
    <property type="match status" value="1"/>
</dbReference>
<dbReference type="RefSeq" id="WP_100211931.1">
    <property type="nucleotide sequence ID" value="NZ_CP138495.1"/>
</dbReference>
<reference evidence="2 3" key="1">
    <citation type="submission" date="2016-11" db="EMBL/GenBank/DDBJ databases">
        <authorList>
            <person name="Jaros S."/>
            <person name="Januszkiewicz K."/>
            <person name="Wedrychowicz H."/>
        </authorList>
    </citation>
    <scope>NUCLEOTIDE SEQUENCE [LARGE SCALE GENOMIC DNA]</scope>
    <source>
        <strain evidence="2">NCIMB 2154T</strain>
    </source>
</reference>
<dbReference type="GO" id="GO:0016747">
    <property type="term" value="F:acyltransferase activity, transferring groups other than amino-acyl groups"/>
    <property type="evidence" value="ECO:0007669"/>
    <property type="project" value="InterPro"/>
</dbReference>
<feature type="domain" description="N-acetyltransferase" evidence="1">
    <location>
        <begin position="4"/>
        <end position="177"/>
    </location>
</feature>
<name>A0A2H1EDH7_9FLAO</name>
<dbReference type="KEGG" id="tmar:MARIT_3102"/>
<evidence type="ECO:0000313" key="3">
    <source>
        <dbReference type="Proteomes" id="UP000231564"/>
    </source>
</evidence>
<dbReference type="Pfam" id="PF00583">
    <property type="entry name" value="Acetyltransf_1"/>
    <property type="match status" value="1"/>
</dbReference>
<evidence type="ECO:0000259" key="1">
    <source>
        <dbReference type="PROSITE" id="PS51186"/>
    </source>
</evidence>
<keyword evidence="2" id="KW-0808">Transferase</keyword>
<dbReference type="Proteomes" id="UP000231564">
    <property type="component" value="Chromosome MARIT"/>
</dbReference>
<protein>
    <submittedName>
        <fullName evidence="2">GCN5-related N-acetyltransferase</fullName>
    </submittedName>
</protein>
<organism evidence="2 3">
    <name type="scientific">Tenacibaculum maritimum NCIMB 2154</name>
    <dbReference type="NCBI Taxonomy" id="1349785"/>
    <lineage>
        <taxon>Bacteria</taxon>
        <taxon>Pseudomonadati</taxon>
        <taxon>Bacteroidota</taxon>
        <taxon>Flavobacteriia</taxon>
        <taxon>Flavobacteriales</taxon>
        <taxon>Flavobacteriaceae</taxon>
        <taxon>Tenacibaculum</taxon>
    </lineage>
</organism>
<accession>A0A2H1EDH7</accession>
<evidence type="ECO:0000313" key="2">
    <source>
        <dbReference type="EMBL" id="SFZ85204.1"/>
    </source>
</evidence>
<gene>
    <name evidence="2" type="ORF">MARIT_3102</name>
</gene>